<evidence type="ECO:0000313" key="2">
    <source>
        <dbReference type="EMBL" id="TCZ60865.1"/>
    </source>
</evidence>
<feature type="compositionally biased region" description="Polar residues" evidence="1">
    <location>
        <begin position="1"/>
        <end position="10"/>
    </location>
</feature>
<dbReference type="Proteomes" id="UP000295023">
    <property type="component" value="Unassembled WGS sequence"/>
</dbReference>
<gene>
    <name evidence="2" type="ORF">EXY23_13910</name>
</gene>
<feature type="compositionally biased region" description="Basic residues" evidence="1">
    <location>
        <begin position="85"/>
        <end position="95"/>
    </location>
</feature>
<name>A0A4R4DIC8_9PROT</name>
<dbReference type="OrthoDB" id="7306959at2"/>
<dbReference type="EMBL" id="SKBM01000012">
    <property type="protein sequence ID" value="TCZ60865.1"/>
    <property type="molecule type" value="Genomic_DNA"/>
</dbReference>
<reference evidence="2 3" key="1">
    <citation type="submission" date="2019-03" db="EMBL/GenBank/DDBJ databases">
        <title>Paracraurococcus aquatilis NE82 genome sequence.</title>
        <authorList>
            <person name="Zhao Y."/>
            <person name="Du Z."/>
        </authorList>
    </citation>
    <scope>NUCLEOTIDE SEQUENCE [LARGE SCALE GENOMIC DNA]</scope>
    <source>
        <strain evidence="2 3">NE82</strain>
    </source>
</reference>
<dbReference type="AlphaFoldDB" id="A0A4R4DIC8"/>
<feature type="region of interest" description="Disordered" evidence="1">
    <location>
        <begin position="1"/>
        <end position="20"/>
    </location>
</feature>
<keyword evidence="3" id="KW-1185">Reference proteome</keyword>
<evidence type="ECO:0000256" key="1">
    <source>
        <dbReference type="SAM" id="MobiDB-lite"/>
    </source>
</evidence>
<accession>A0A4R4DIC8</accession>
<proteinExistence type="predicted"/>
<dbReference type="RefSeq" id="WP_132290165.1">
    <property type="nucleotide sequence ID" value="NZ_SKBM01000012.1"/>
</dbReference>
<feature type="region of interest" description="Disordered" evidence="1">
    <location>
        <begin position="32"/>
        <end position="95"/>
    </location>
</feature>
<evidence type="ECO:0000313" key="3">
    <source>
        <dbReference type="Proteomes" id="UP000295023"/>
    </source>
</evidence>
<comment type="caution">
    <text evidence="2">The sequence shown here is derived from an EMBL/GenBank/DDBJ whole genome shotgun (WGS) entry which is preliminary data.</text>
</comment>
<protein>
    <submittedName>
        <fullName evidence="2">Uncharacterized protein</fullName>
    </submittedName>
</protein>
<organism evidence="2 3">
    <name type="scientific">Roseicella aquatilis</name>
    <dbReference type="NCBI Taxonomy" id="2527868"/>
    <lineage>
        <taxon>Bacteria</taxon>
        <taxon>Pseudomonadati</taxon>
        <taxon>Pseudomonadota</taxon>
        <taxon>Alphaproteobacteria</taxon>
        <taxon>Acetobacterales</taxon>
        <taxon>Roseomonadaceae</taxon>
        <taxon>Roseicella</taxon>
    </lineage>
</organism>
<sequence>MRSFEGQFSDNRPLKRTREEKVRLLAELKETYRTMKPHTSPELRSSIAGRIKELEADLAAPPPPPRERRVPTHQQDQLGGGGPRPPRRPRPPRDF</sequence>